<proteinExistence type="predicted"/>
<reference evidence="4" key="1">
    <citation type="journal article" date="2019" name="Int. J. Syst. Evol. Microbiol.">
        <title>The Global Catalogue of Microorganisms (GCM) 10K type strain sequencing project: providing services to taxonomists for standard genome sequencing and annotation.</title>
        <authorList>
            <consortium name="The Broad Institute Genomics Platform"/>
            <consortium name="The Broad Institute Genome Sequencing Center for Infectious Disease"/>
            <person name="Wu L."/>
            <person name="Ma J."/>
        </authorList>
    </citation>
    <scope>NUCLEOTIDE SEQUENCE [LARGE SCALE GENOMIC DNA]</scope>
    <source>
        <strain evidence="4">KCTC 42585</strain>
    </source>
</reference>
<evidence type="ECO:0000256" key="1">
    <source>
        <dbReference type="SAM" id="SignalP"/>
    </source>
</evidence>
<feature type="signal peptide" evidence="1">
    <location>
        <begin position="1"/>
        <end position="20"/>
    </location>
</feature>
<dbReference type="SUPFAM" id="SSF48452">
    <property type="entry name" value="TPR-like"/>
    <property type="match status" value="1"/>
</dbReference>
<accession>A0ABW5IW59</accession>
<dbReference type="InterPro" id="IPR011990">
    <property type="entry name" value="TPR-like_helical_dom_sf"/>
</dbReference>
<comment type="caution">
    <text evidence="3">The sequence shown here is derived from an EMBL/GenBank/DDBJ whole genome shotgun (WGS) entry which is preliminary data.</text>
</comment>
<keyword evidence="4" id="KW-1185">Reference proteome</keyword>
<sequence>MKRSFLLLLFSLLISVTASGQVISETNTDILLQRAQQEYRDGKYKNSLALTQRGLELAPEYHDIRILQVRNLWALERMVEANADFEYLLEHAPHYPDLKPLAKQRFDRSRSAEEALDLLDRILGIYPDDLSFQVKKASLLIENHKTHEARALAKNLITRKNLPGKERYILQNILKQTISNEIGINYQYIDFSQEYSRSNSWNNMSGEYQHSFNRTVVLGRVTYSDRQYDQGMLYELEAYPVFSERLYAFTNFGFSKGDIFPDFRSSASLYFNFAKTFEAEVGARALIYDNTSFFTGILGLTAYSGKFYLNSRIFVGPERRDHLVQNYQFNVRYYFGDPDNYLFLRLGNGISPEESALYSLEEDPLLDAWYGSTGINKSFGIHHIFQVGGGVLHEEITKDKKGTQFIGTAGYRYRF</sequence>
<name>A0ABW5IW59_9FLAO</name>
<dbReference type="NCBIfam" id="TIGR04390">
    <property type="entry name" value="OMP_YaiO_dom"/>
    <property type="match status" value="1"/>
</dbReference>
<dbReference type="EMBL" id="JBHULT010000005">
    <property type="protein sequence ID" value="MFD2516895.1"/>
    <property type="molecule type" value="Genomic_DNA"/>
</dbReference>
<evidence type="ECO:0000313" key="4">
    <source>
        <dbReference type="Proteomes" id="UP001597468"/>
    </source>
</evidence>
<feature type="chain" id="PRO_5046991446" evidence="1">
    <location>
        <begin position="21"/>
        <end position="415"/>
    </location>
</feature>
<gene>
    <name evidence="3" type="ORF">ACFSTG_03230</name>
</gene>
<dbReference type="Pfam" id="PF19413">
    <property type="entry name" value="YaiO"/>
    <property type="match status" value="1"/>
</dbReference>
<feature type="domain" description="YaiO beta-barrel" evidence="2">
    <location>
        <begin position="180"/>
        <end position="354"/>
    </location>
</feature>
<dbReference type="Gene3D" id="1.25.40.10">
    <property type="entry name" value="Tetratricopeptide repeat domain"/>
    <property type="match status" value="1"/>
</dbReference>
<dbReference type="Proteomes" id="UP001597468">
    <property type="component" value="Unassembled WGS sequence"/>
</dbReference>
<organism evidence="3 4">
    <name type="scientific">Salinimicrobium flavum</name>
    <dbReference type="NCBI Taxonomy" id="1737065"/>
    <lineage>
        <taxon>Bacteria</taxon>
        <taxon>Pseudomonadati</taxon>
        <taxon>Bacteroidota</taxon>
        <taxon>Flavobacteriia</taxon>
        <taxon>Flavobacteriales</taxon>
        <taxon>Flavobacteriaceae</taxon>
        <taxon>Salinimicrobium</taxon>
    </lineage>
</organism>
<protein>
    <submittedName>
        <fullName evidence="3">YaiO family outer membrane beta-barrel protein</fullName>
    </submittedName>
</protein>
<evidence type="ECO:0000259" key="2">
    <source>
        <dbReference type="Pfam" id="PF19413"/>
    </source>
</evidence>
<evidence type="ECO:0000313" key="3">
    <source>
        <dbReference type="EMBL" id="MFD2516895.1"/>
    </source>
</evidence>
<dbReference type="InterPro" id="IPR030887">
    <property type="entry name" value="Beta-barrel_YaiO"/>
</dbReference>
<dbReference type="RefSeq" id="WP_380748390.1">
    <property type="nucleotide sequence ID" value="NZ_JBHULT010000005.1"/>
</dbReference>
<keyword evidence="1" id="KW-0732">Signal</keyword>